<dbReference type="Pfam" id="PF01764">
    <property type="entry name" value="Lipase_3"/>
    <property type="match status" value="1"/>
</dbReference>
<evidence type="ECO:0000256" key="4">
    <source>
        <dbReference type="ARBA" id="ARBA00023098"/>
    </source>
</evidence>
<dbReference type="EC" id="3.1.1.-" evidence="5"/>
<gene>
    <name evidence="7" type="ORF">Tsubulata_037181</name>
</gene>
<dbReference type="CDD" id="cd00519">
    <property type="entry name" value="Lipase_3"/>
    <property type="match status" value="1"/>
</dbReference>
<dbReference type="PANTHER" id="PTHR31828">
    <property type="entry name" value="PHOSPHOLIPASE A1-IIGAMMA"/>
    <property type="match status" value="1"/>
</dbReference>
<dbReference type="GO" id="GO:0008970">
    <property type="term" value="F:phospholipase A1 activity"/>
    <property type="evidence" value="ECO:0007669"/>
    <property type="project" value="UniProtKB-UniRule"/>
</dbReference>
<reference evidence="7" key="2">
    <citation type="journal article" date="2023" name="Plants (Basel)">
        <title>Annotation of the Turnera subulata (Passifloraceae) Draft Genome Reveals the S-Locus Evolved after the Divergence of Turneroideae from Passifloroideae in a Stepwise Manner.</title>
        <authorList>
            <person name="Henning P.M."/>
            <person name="Roalson E.H."/>
            <person name="Mir W."/>
            <person name="McCubbin A.G."/>
            <person name="Shore J.S."/>
        </authorList>
    </citation>
    <scope>NUCLEOTIDE SEQUENCE</scope>
    <source>
        <strain evidence="7">F60SS</strain>
    </source>
</reference>
<evidence type="ECO:0000313" key="8">
    <source>
        <dbReference type="Proteomes" id="UP001141552"/>
    </source>
</evidence>
<proteinExistence type="inferred from homology"/>
<keyword evidence="8" id="KW-1185">Reference proteome</keyword>
<evidence type="ECO:0000313" key="7">
    <source>
        <dbReference type="EMBL" id="KAJ4837512.1"/>
    </source>
</evidence>
<keyword evidence="4 5" id="KW-0443">Lipid metabolism</keyword>
<comment type="similarity">
    <text evidence="1 5">Belongs to the AB hydrolase superfamily. Lipase family.</text>
</comment>
<evidence type="ECO:0000256" key="1">
    <source>
        <dbReference type="ARBA" id="ARBA00010701"/>
    </source>
</evidence>
<keyword evidence="3 5" id="KW-0442">Lipid degradation</keyword>
<dbReference type="EMBL" id="JAKUCV010003821">
    <property type="protein sequence ID" value="KAJ4837512.1"/>
    <property type="molecule type" value="Genomic_DNA"/>
</dbReference>
<evidence type="ECO:0000259" key="6">
    <source>
        <dbReference type="Pfam" id="PF01764"/>
    </source>
</evidence>
<dbReference type="OrthoDB" id="438440at2759"/>
<dbReference type="InterPro" id="IPR029058">
    <property type="entry name" value="AB_hydrolase_fold"/>
</dbReference>
<dbReference type="SUPFAM" id="SSF53474">
    <property type="entry name" value="alpha/beta-Hydrolases"/>
    <property type="match status" value="1"/>
</dbReference>
<evidence type="ECO:0000256" key="2">
    <source>
        <dbReference type="ARBA" id="ARBA00022801"/>
    </source>
</evidence>
<dbReference type="GO" id="GO:0005737">
    <property type="term" value="C:cytoplasm"/>
    <property type="evidence" value="ECO:0007669"/>
    <property type="project" value="UniProtKB-ARBA"/>
</dbReference>
<dbReference type="GO" id="GO:0016042">
    <property type="term" value="P:lipid catabolic process"/>
    <property type="evidence" value="ECO:0007669"/>
    <property type="project" value="UniProtKB-UniRule"/>
</dbReference>
<dbReference type="AlphaFoldDB" id="A0A9Q0JDS5"/>
<reference evidence="7" key="1">
    <citation type="submission" date="2022-02" db="EMBL/GenBank/DDBJ databases">
        <authorList>
            <person name="Henning P.M."/>
            <person name="McCubbin A.G."/>
            <person name="Shore J.S."/>
        </authorList>
    </citation>
    <scope>NUCLEOTIDE SEQUENCE</scope>
    <source>
        <strain evidence="7">F60SS</strain>
        <tissue evidence="7">Leaves</tissue>
    </source>
</reference>
<feature type="domain" description="Fungal lipase-type" evidence="6">
    <location>
        <begin position="135"/>
        <end position="294"/>
    </location>
</feature>
<protein>
    <recommendedName>
        <fullName evidence="5">Phospholipase A1</fullName>
        <ecNumber evidence="5">3.1.1.-</ecNumber>
    </recommendedName>
</protein>
<evidence type="ECO:0000256" key="3">
    <source>
        <dbReference type="ARBA" id="ARBA00022963"/>
    </source>
</evidence>
<dbReference type="FunFam" id="3.40.50.1820:FF:000065">
    <property type="entry name" value="Phospholipase A1-II 3"/>
    <property type="match status" value="1"/>
</dbReference>
<evidence type="ECO:0000256" key="5">
    <source>
        <dbReference type="RuleBase" id="RU367093"/>
    </source>
</evidence>
<keyword evidence="2 5" id="KW-0378">Hydrolase</keyword>
<name>A0A9Q0JDS5_9ROSI</name>
<dbReference type="PANTHER" id="PTHR31828:SF16">
    <property type="entry name" value="PHOSPHOLIPASE A1-IIBETA"/>
    <property type="match status" value="1"/>
</dbReference>
<dbReference type="InterPro" id="IPR033556">
    <property type="entry name" value="PLA"/>
</dbReference>
<dbReference type="Gene3D" id="3.40.50.1820">
    <property type="entry name" value="alpha/beta hydrolase"/>
    <property type="match status" value="1"/>
</dbReference>
<dbReference type="Proteomes" id="UP001141552">
    <property type="component" value="Unassembled WGS sequence"/>
</dbReference>
<sequence length="399" mass="45375">MIGSIAKRWRLLSGKDNWKNLLEPLDIDLRRYIIHYGEMAQVTYDTFIREKESKYAGDSRYSMKNLFSRTGLKIGNPFRYKPVKYLYATAHVSVPECFIIKPLSREGWCRESNWIGYIAVATDEGKAVLGRRDIVIAWRGTIRPLELIEDFDFPLVSASEILGAAEDPKVHKGWLSIYTSDDPRSPYNKTSAREQVLLEVERLVKKFKHEDISITITGHSMGAALATLNAADIVANGYNKNREQPTKPCPVTAFAFSSPRVGDSQFKTVFQSLEDLHLLRIRNSPDVVPHYPLQGYSDVGEELLIDTRKSHYLKQPGGFMCWHNLEVYLHGVSGTQGNEDGFDQLGVPRDISLVNKELGALKDKYLVPESWWCVENKGMVQQGDGSWKLDDHEKDEMSK</sequence>
<accession>A0A9Q0JDS5</accession>
<dbReference type="InterPro" id="IPR002921">
    <property type="entry name" value="Fungal_lipase-type"/>
</dbReference>
<organism evidence="7 8">
    <name type="scientific">Turnera subulata</name>
    <dbReference type="NCBI Taxonomy" id="218843"/>
    <lineage>
        <taxon>Eukaryota</taxon>
        <taxon>Viridiplantae</taxon>
        <taxon>Streptophyta</taxon>
        <taxon>Embryophyta</taxon>
        <taxon>Tracheophyta</taxon>
        <taxon>Spermatophyta</taxon>
        <taxon>Magnoliopsida</taxon>
        <taxon>eudicotyledons</taxon>
        <taxon>Gunneridae</taxon>
        <taxon>Pentapetalae</taxon>
        <taxon>rosids</taxon>
        <taxon>fabids</taxon>
        <taxon>Malpighiales</taxon>
        <taxon>Passifloraceae</taxon>
        <taxon>Turnera</taxon>
    </lineage>
</organism>
<comment type="function">
    <text evidence="5">Acylhydrolase that catalyzes the hydrolysis of phospholipids at the sn-1 position.</text>
</comment>
<comment type="caution">
    <text evidence="7">The sequence shown here is derived from an EMBL/GenBank/DDBJ whole genome shotgun (WGS) entry which is preliminary data.</text>
</comment>